<reference evidence="5 6" key="1">
    <citation type="submission" date="2019-05" db="EMBL/GenBank/DDBJ databases">
        <title>We sequenced the genome of Paenibacillus hemerocallicola KCTC 33185 for further insight into its adaptation and study the phylogeny of Paenibacillus.</title>
        <authorList>
            <person name="Narsing Rao M.P."/>
        </authorList>
    </citation>
    <scope>NUCLEOTIDE SEQUENCE [LARGE SCALE GENOMIC DNA]</scope>
    <source>
        <strain evidence="5 6">KCTC 33185</strain>
    </source>
</reference>
<evidence type="ECO:0000256" key="4">
    <source>
        <dbReference type="SAM" id="SignalP"/>
    </source>
</evidence>
<evidence type="ECO:0000256" key="3">
    <source>
        <dbReference type="ARBA" id="ARBA00022729"/>
    </source>
</evidence>
<sequence length="440" mass="49191">MWKKAFVMLCMTVPVLAACGGKDAGGPAGSNAESGSGQPPKAAAKEPVELTFSLYSATMEEFEKFYVVPLKEKFPHITLKGIRPEKGAYIEDLLAAGTPPDVFVGSKGALPNQLNALSLTEDIAPLIKSNSYDVSRLDPITIEIMQKAANGKIVGLPLNMTVNALYYNKDLFDKFGVAYPKDGMSWDDMYEIAKKLTRFEQGVQYRGFSDRWGDTFFAANPFELPYLDPKEEKSTFQHDDWKKIAGNWLRFYTLPGLKFDLKTAFKEEDRKVFQTGLSGMTIMALNTPQWEFAWDIVSVPSYKEKPGVGLQANARYNFIMKGSKKQQAAFEVAAYMTSEEYQLKMAKDGLFPVLTDEKFKKAYMENDPLYKGKNIKAFYSVKFAPEPQGRAPGLVNNVNAQDKYLLPEMMKVLAENKDMNSALRDAHEGAMKGLAEAKSR</sequence>
<dbReference type="PROSITE" id="PS01037">
    <property type="entry name" value="SBP_BACTERIAL_1"/>
    <property type="match status" value="1"/>
</dbReference>
<evidence type="ECO:0000256" key="2">
    <source>
        <dbReference type="ARBA" id="ARBA00022448"/>
    </source>
</evidence>
<keyword evidence="3 4" id="KW-0732">Signal</keyword>
<evidence type="ECO:0000313" key="6">
    <source>
        <dbReference type="Proteomes" id="UP000307943"/>
    </source>
</evidence>
<keyword evidence="6" id="KW-1185">Reference proteome</keyword>
<feature type="chain" id="PRO_5022822439" evidence="4">
    <location>
        <begin position="18"/>
        <end position="440"/>
    </location>
</feature>
<dbReference type="InterPro" id="IPR006059">
    <property type="entry name" value="SBP"/>
</dbReference>
<gene>
    <name evidence="5" type="ORF">FE784_20325</name>
</gene>
<dbReference type="PROSITE" id="PS51257">
    <property type="entry name" value="PROKAR_LIPOPROTEIN"/>
    <property type="match status" value="1"/>
</dbReference>
<organism evidence="5 6">
    <name type="scientific">Paenibacillus hemerocallicola</name>
    <dbReference type="NCBI Taxonomy" id="1172614"/>
    <lineage>
        <taxon>Bacteria</taxon>
        <taxon>Bacillati</taxon>
        <taxon>Bacillota</taxon>
        <taxon>Bacilli</taxon>
        <taxon>Bacillales</taxon>
        <taxon>Paenibacillaceae</taxon>
        <taxon>Paenibacillus</taxon>
    </lineage>
</organism>
<dbReference type="Proteomes" id="UP000307943">
    <property type="component" value="Unassembled WGS sequence"/>
</dbReference>
<dbReference type="Gene3D" id="3.40.190.10">
    <property type="entry name" value="Periplasmic binding protein-like II"/>
    <property type="match status" value="1"/>
</dbReference>
<keyword evidence="2" id="KW-0813">Transport</keyword>
<dbReference type="PANTHER" id="PTHR43649">
    <property type="entry name" value="ARABINOSE-BINDING PROTEIN-RELATED"/>
    <property type="match status" value="1"/>
</dbReference>
<dbReference type="Pfam" id="PF01547">
    <property type="entry name" value="SBP_bac_1"/>
    <property type="match status" value="1"/>
</dbReference>
<comment type="similarity">
    <text evidence="1">Belongs to the bacterial solute-binding protein 1 family.</text>
</comment>
<accession>A0A5C4T756</accession>
<evidence type="ECO:0000313" key="5">
    <source>
        <dbReference type="EMBL" id="TNJ64470.1"/>
    </source>
</evidence>
<dbReference type="OrthoDB" id="2517450at2"/>
<evidence type="ECO:0000256" key="1">
    <source>
        <dbReference type="ARBA" id="ARBA00008520"/>
    </source>
</evidence>
<dbReference type="GO" id="GO:0055085">
    <property type="term" value="P:transmembrane transport"/>
    <property type="evidence" value="ECO:0007669"/>
    <property type="project" value="InterPro"/>
</dbReference>
<dbReference type="AlphaFoldDB" id="A0A5C4T756"/>
<proteinExistence type="inferred from homology"/>
<dbReference type="PANTHER" id="PTHR43649:SF12">
    <property type="entry name" value="DIACETYLCHITOBIOSE BINDING PROTEIN DASA"/>
    <property type="match status" value="1"/>
</dbReference>
<dbReference type="InterPro" id="IPR006061">
    <property type="entry name" value="SBP_1_CS"/>
</dbReference>
<dbReference type="SUPFAM" id="SSF53850">
    <property type="entry name" value="Periplasmic binding protein-like II"/>
    <property type="match status" value="1"/>
</dbReference>
<dbReference type="RefSeq" id="WP_139604063.1">
    <property type="nucleotide sequence ID" value="NZ_VDCQ01000029.1"/>
</dbReference>
<dbReference type="InterPro" id="IPR050490">
    <property type="entry name" value="Bact_solute-bd_prot1"/>
</dbReference>
<dbReference type="EMBL" id="VDCQ01000029">
    <property type="protein sequence ID" value="TNJ64470.1"/>
    <property type="molecule type" value="Genomic_DNA"/>
</dbReference>
<name>A0A5C4T756_9BACL</name>
<feature type="signal peptide" evidence="4">
    <location>
        <begin position="1"/>
        <end position="17"/>
    </location>
</feature>
<comment type="caution">
    <text evidence="5">The sequence shown here is derived from an EMBL/GenBank/DDBJ whole genome shotgun (WGS) entry which is preliminary data.</text>
</comment>
<protein>
    <submittedName>
        <fullName evidence="5">Carbohydrate ABC transporter substrate-binding protein</fullName>
    </submittedName>
</protein>